<keyword evidence="5" id="KW-0862">Zinc</keyword>
<dbReference type="PANTHER" id="PTHR11040">
    <property type="entry name" value="ZINC/IRON TRANSPORTER"/>
    <property type="match status" value="1"/>
</dbReference>
<dbReference type="PANTHER" id="PTHR11040:SF211">
    <property type="entry name" value="ZINC TRANSPORTER ZIP11"/>
    <property type="match status" value="1"/>
</dbReference>
<feature type="transmembrane region" description="Helical" evidence="8">
    <location>
        <begin position="241"/>
        <end position="260"/>
    </location>
</feature>
<accession>A0A848B7F3</accession>
<keyword evidence="4 8" id="KW-0812">Transmembrane</keyword>
<evidence type="ECO:0000313" key="10">
    <source>
        <dbReference type="Proteomes" id="UP000543804"/>
    </source>
</evidence>
<sequence length="261" mass="26926">MIEKELLAGLLIPFLGTSLGAACVFVMKKELSARVQKALMGFAAGVMVAASVWSLLIPAMEESASLGSWSFLPAVIGFWVGTLFLLALDHLIPHLHLHAEQAEGPQSHFSKTVMMALAVTLHNIPEGMAVGVVLAGWLAGGGDISFSAAIALSVGIAIQNFPEGAIVSMPLRASGASRARAFVLGVLSGAVEPVGGALTILAASFVVPVLPYLLAFAAGAMLYVVVEELIPEMSEGTHSDVGVVCFAVGFTLMMALDVALG</sequence>
<comment type="caution">
    <text evidence="9">The sequence shown here is derived from an EMBL/GenBank/DDBJ whole genome shotgun (WGS) entry which is preliminary data.</text>
</comment>
<dbReference type="Proteomes" id="UP000543804">
    <property type="component" value="Unassembled WGS sequence"/>
</dbReference>
<evidence type="ECO:0000256" key="3">
    <source>
        <dbReference type="ARBA" id="ARBA00022475"/>
    </source>
</evidence>
<protein>
    <submittedName>
        <fullName evidence="9">ZIP family metal transporter</fullName>
    </submittedName>
</protein>
<evidence type="ECO:0000256" key="1">
    <source>
        <dbReference type="ARBA" id="ARBA00004651"/>
    </source>
</evidence>
<evidence type="ECO:0000256" key="7">
    <source>
        <dbReference type="ARBA" id="ARBA00023136"/>
    </source>
</evidence>
<feature type="transmembrane region" description="Helical" evidence="8">
    <location>
        <begin position="71"/>
        <end position="92"/>
    </location>
</feature>
<dbReference type="GO" id="GO:0005886">
    <property type="term" value="C:plasma membrane"/>
    <property type="evidence" value="ECO:0007669"/>
    <property type="project" value="UniProtKB-SubCell"/>
</dbReference>
<keyword evidence="10" id="KW-1185">Reference proteome</keyword>
<evidence type="ECO:0000256" key="8">
    <source>
        <dbReference type="SAM" id="Phobius"/>
    </source>
</evidence>
<feature type="transmembrane region" description="Helical" evidence="8">
    <location>
        <begin position="209"/>
        <end position="229"/>
    </location>
</feature>
<keyword evidence="3" id="KW-1003">Cell membrane</keyword>
<dbReference type="GO" id="GO:0005385">
    <property type="term" value="F:zinc ion transmembrane transporter activity"/>
    <property type="evidence" value="ECO:0007669"/>
    <property type="project" value="TreeGrafter"/>
</dbReference>
<evidence type="ECO:0000256" key="4">
    <source>
        <dbReference type="ARBA" id="ARBA00022692"/>
    </source>
</evidence>
<feature type="transmembrane region" description="Helical" evidence="8">
    <location>
        <begin position="144"/>
        <end position="161"/>
    </location>
</feature>
<gene>
    <name evidence="9" type="ORF">HF878_00195</name>
</gene>
<evidence type="ECO:0000256" key="5">
    <source>
        <dbReference type="ARBA" id="ARBA00022833"/>
    </source>
</evidence>
<comment type="similarity">
    <text evidence="2">Belongs to the ZIP transporter (TC 2.A.5) family.</text>
</comment>
<feature type="transmembrane region" description="Helical" evidence="8">
    <location>
        <begin position="6"/>
        <end position="27"/>
    </location>
</feature>
<evidence type="ECO:0000313" key="9">
    <source>
        <dbReference type="EMBL" id="NMD97905.1"/>
    </source>
</evidence>
<comment type="subcellular location">
    <subcellularLocation>
        <location evidence="1">Cell membrane</location>
        <topology evidence="1">Multi-pass membrane protein</topology>
    </subcellularLocation>
</comment>
<dbReference type="InterPro" id="IPR003689">
    <property type="entry name" value="ZIP"/>
</dbReference>
<organism evidence="9 10">
    <name type="scientific">Selenomonas bovis</name>
    <dbReference type="NCBI Taxonomy" id="416586"/>
    <lineage>
        <taxon>Bacteria</taxon>
        <taxon>Bacillati</taxon>
        <taxon>Bacillota</taxon>
        <taxon>Negativicutes</taxon>
        <taxon>Selenomonadales</taxon>
        <taxon>Selenomonadaceae</taxon>
        <taxon>Selenomonas</taxon>
    </lineage>
</organism>
<feature type="transmembrane region" description="Helical" evidence="8">
    <location>
        <begin position="181"/>
        <end position="203"/>
    </location>
</feature>
<dbReference type="Pfam" id="PF02535">
    <property type="entry name" value="Zip"/>
    <property type="match status" value="1"/>
</dbReference>
<keyword evidence="6 8" id="KW-1133">Transmembrane helix</keyword>
<dbReference type="EMBL" id="JABAFA010000001">
    <property type="protein sequence ID" value="NMD97905.1"/>
    <property type="molecule type" value="Genomic_DNA"/>
</dbReference>
<keyword evidence="7 8" id="KW-0472">Membrane</keyword>
<dbReference type="RefSeq" id="WP_019542670.1">
    <property type="nucleotide sequence ID" value="NZ_JABAFA010000001.1"/>
</dbReference>
<dbReference type="PROSITE" id="PS51257">
    <property type="entry name" value="PROKAR_LIPOPROTEIN"/>
    <property type="match status" value="1"/>
</dbReference>
<proteinExistence type="inferred from homology"/>
<feature type="transmembrane region" description="Helical" evidence="8">
    <location>
        <begin position="39"/>
        <end position="59"/>
    </location>
</feature>
<evidence type="ECO:0000256" key="6">
    <source>
        <dbReference type="ARBA" id="ARBA00022989"/>
    </source>
</evidence>
<feature type="transmembrane region" description="Helical" evidence="8">
    <location>
        <begin position="113"/>
        <end position="138"/>
    </location>
</feature>
<reference evidence="9 10" key="1">
    <citation type="submission" date="2020-04" db="EMBL/GenBank/DDBJ databases">
        <authorList>
            <person name="Hitch T.C.A."/>
            <person name="Wylensek D."/>
            <person name="Clavel T."/>
        </authorList>
    </citation>
    <scope>NUCLEOTIDE SEQUENCE [LARGE SCALE GENOMIC DNA]</scope>
    <source>
        <strain evidence="9 10">PG-130-P53-12</strain>
    </source>
</reference>
<evidence type="ECO:0000256" key="2">
    <source>
        <dbReference type="ARBA" id="ARBA00006939"/>
    </source>
</evidence>
<name>A0A848B7F3_9FIRM</name>
<dbReference type="AlphaFoldDB" id="A0A848B7F3"/>